<dbReference type="Pfam" id="PF08745">
    <property type="entry name" value="PIN_5"/>
    <property type="match status" value="1"/>
</dbReference>
<keyword evidence="4 5" id="KW-0378">Hydrolase</keyword>
<evidence type="ECO:0000256" key="3">
    <source>
        <dbReference type="ARBA" id="ARBA00022759"/>
    </source>
</evidence>
<dbReference type="GO" id="GO:0016874">
    <property type="term" value="F:ligase activity"/>
    <property type="evidence" value="ECO:0007669"/>
    <property type="project" value="UniProtKB-KW"/>
</dbReference>
<dbReference type="PANTHER" id="PTHR41173">
    <property type="entry name" value="UPF0278 PROTEIN TK1425"/>
    <property type="match status" value="1"/>
</dbReference>
<reference evidence="7" key="2">
    <citation type="submission" date="2021-08" db="EMBL/GenBank/DDBJ databases">
        <authorList>
            <person name="Dalcin Martins P."/>
        </authorList>
    </citation>
    <scope>NUCLEOTIDE SEQUENCE</scope>
    <source>
        <strain evidence="7">MAG_39</strain>
    </source>
</reference>
<protein>
    <recommendedName>
        <fullName evidence="5">RNA-free ribonuclease P</fullName>
        <shortName evidence="5">RNA-free RNase P</shortName>
        <ecNumber evidence="5">3.1.26.5</ecNumber>
    </recommendedName>
    <alternativeName>
        <fullName evidence="5">Protein-only RNase P</fullName>
    </alternativeName>
</protein>
<gene>
    <name evidence="7" type="ORF">K8I29_06855</name>
</gene>
<dbReference type="InterPro" id="IPR029060">
    <property type="entry name" value="PIN-like_dom_sf"/>
</dbReference>
<evidence type="ECO:0000256" key="1">
    <source>
        <dbReference type="ARBA" id="ARBA00022694"/>
    </source>
</evidence>
<proteinExistence type="inferred from homology"/>
<comment type="caution">
    <text evidence="7">The sequence shown here is derived from an EMBL/GenBank/DDBJ whole genome shotgun (WGS) entry which is preliminary data.</text>
</comment>
<keyword evidence="3 5" id="KW-0255">Endonuclease</keyword>
<comment type="function">
    <text evidence="5">RNA-free RNase P that catalyzes the removal of the 5'-leader sequence from pre-tRNA to produce the mature 5'-terminus.</text>
</comment>
<keyword evidence="1 5" id="KW-0819">tRNA processing</keyword>
<evidence type="ECO:0000256" key="6">
    <source>
        <dbReference type="SAM" id="MobiDB-lite"/>
    </source>
</evidence>
<evidence type="ECO:0000256" key="5">
    <source>
        <dbReference type="HAMAP-Rule" id="MF_01078"/>
    </source>
</evidence>
<name>A0A953JBW5_9BACT</name>
<dbReference type="Proteomes" id="UP000705867">
    <property type="component" value="Unassembled WGS sequence"/>
</dbReference>
<comment type="similarity">
    <text evidence="5">Belongs to the HARP family.</text>
</comment>
<dbReference type="SUPFAM" id="SSF88723">
    <property type="entry name" value="PIN domain-like"/>
    <property type="match status" value="1"/>
</dbReference>
<keyword evidence="7" id="KW-0436">Ligase</keyword>
<evidence type="ECO:0000313" key="8">
    <source>
        <dbReference type="Proteomes" id="UP000705867"/>
    </source>
</evidence>
<dbReference type="PANTHER" id="PTHR41173:SF1">
    <property type="entry name" value="RNA-FREE RIBONUCLEASE P"/>
    <property type="match status" value="1"/>
</dbReference>
<evidence type="ECO:0000256" key="2">
    <source>
        <dbReference type="ARBA" id="ARBA00022722"/>
    </source>
</evidence>
<dbReference type="GO" id="GO:0004526">
    <property type="term" value="F:ribonuclease P activity"/>
    <property type="evidence" value="ECO:0007669"/>
    <property type="project" value="UniProtKB-UniRule"/>
</dbReference>
<dbReference type="EC" id="3.1.26.5" evidence="5"/>
<evidence type="ECO:0000256" key="4">
    <source>
        <dbReference type="ARBA" id="ARBA00022801"/>
    </source>
</evidence>
<dbReference type="EMBL" id="JAIOIV010000055">
    <property type="protein sequence ID" value="MBZ0155919.1"/>
    <property type="molecule type" value="Genomic_DNA"/>
</dbReference>
<evidence type="ECO:0000313" key="7">
    <source>
        <dbReference type="EMBL" id="MBZ0155919.1"/>
    </source>
</evidence>
<dbReference type="GO" id="GO:0001682">
    <property type="term" value="P:tRNA 5'-leader removal"/>
    <property type="evidence" value="ECO:0007669"/>
    <property type="project" value="UniProtKB-UniRule"/>
</dbReference>
<accession>A0A953JBW5</accession>
<keyword evidence="2 5" id="KW-0540">Nuclease</keyword>
<feature type="region of interest" description="Disordered" evidence="6">
    <location>
        <begin position="1"/>
        <end position="32"/>
    </location>
</feature>
<dbReference type="CDD" id="cd18691">
    <property type="entry name" value="PIN_VapC-like"/>
    <property type="match status" value="1"/>
</dbReference>
<dbReference type="NCBIfam" id="TIGR03875">
    <property type="entry name" value="RNA_lig_partner"/>
    <property type="match status" value="1"/>
</dbReference>
<dbReference type="InterPro" id="IPR014856">
    <property type="entry name" value="RNA_free_RNase_P"/>
</dbReference>
<organism evidence="7 8">
    <name type="scientific">Candidatus Nitrobium versatile</name>
    <dbReference type="NCBI Taxonomy" id="2884831"/>
    <lineage>
        <taxon>Bacteria</taxon>
        <taxon>Pseudomonadati</taxon>
        <taxon>Nitrospirota</taxon>
        <taxon>Nitrospiria</taxon>
        <taxon>Nitrospirales</taxon>
        <taxon>Nitrospiraceae</taxon>
        <taxon>Candidatus Nitrobium</taxon>
    </lineage>
</organism>
<dbReference type="AlphaFoldDB" id="A0A953JBW5"/>
<comment type="catalytic activity">
    <reaction evidence="5">
        <text>Endonucleolytic cleavage of RNA, removing 5'-extranucleotides from tRNA precursor.</text>
        <dbReference type="EC" id="3.1.26.5"/>
    </reaction>
</comment>
<feature type="compositionally biased region" description="Polar residues" evidence="6">
    <location>
        <begin position="16"/>
        <end position="27"/>
    </location>
</feature>
<reference evidence="7" key="1">
    <citation type="journal article" date="2021" name="bioRxiv">
        <title>Unraveling nitrogen, sulfur and carbon metabolic pathways and microbial community transcriptional responses to substrate deprivation and toxicity stresses in a bioreactor mimicking anoxic brackish coastal sediment conditions.</title>
        <authorList>
            <person name="Martins P.D."/>
            <person name="Echeveste M.J."/>
            <person name="Arshad A."/>
            <person name="Kurth J."/>
            <person name="Ouboter H."/>
            <person name="Jetten M.S.M."/>
            <person name="Welte C.U."/>
        </authorList>
    </citation>
    <scope>NUCLEOTIDE SEQUENCE</scope>
    <source>
        <strain evidence="7">MAG_39</strain>
    </source>
</reference>
<dbReference type="HAMAP" id="MF_01078">
    <property type="entry name" value="RNA_free_RNase_P"/>
    <property type="match status" value="1"/>
</dbReference>
<sequence length="236" mass="26947">MKVTGNGSKEKKTGQGAVQKSGQNSGESFLKKRTGKAKRVVLDTSLFVNPDVRTRLGDTPTEALETFLTFAAQIHVFEFYMPPSIFEELLHFVERDKIPGELLVNLYQKPPKKHELTCPAFLLYELIEDMRERVNKGLRLAERAVRGAESKKAEEMIPDLRKKYREALREGIIDSKEDVDLLLLAMELDALLITADQGLIKWAEKLGIKWLFPEKFRDYLLGAIKRSKLLSEKRGK</sequence>